<accession>A0A1Y1HRR5</accession>
<protein>
    <submittedName>
        <fullName evidence="2">Phospholipase A2 family protein</fullName>
    </submittedName>
</protein>
<feature type="region of interest" description="Disordered" evidence="1">
    <location>
        <begin position="199"/>
        <end position="223"/>
    </location>
</feature>
<dbReference type="OMA" id="RTHEHNN"/>
<dbReference type="GO" id="GO:0050482">
    <property type="term" value="P:arachidonate secretion"/>
    <property type="evidence" value="ECO:0007669"/>
    <property type="project" value="InterPro"/>
</dbReference>
<dbReference type="AlphaFoldDB" id="A0A1Y1HRR5"/>
<dbReference type="OrthoDB" id="655972at2759"/>
<dbReference type="PANTHER" id="PTHR37246:SF1">
    <property type="entry name" value="PHOSPHOLIPASE A2 FAMILY PROTEIN"/>
    <property type="match status" value="1"/>
</dbReference>
<evidence type="ECO:0000313" key="3">
    <source>
        <dbReference type="Proteomes" id="UP000054558"/>
    </source>
</evidence>
<dbReference type="EMBL" id="DF236963">
    <property type="protein sequence ID" value="GAQ78528.1"/>
    <property type="molecule type" value="Genomic_DNA"/>
</dbReference>
<name>A0A1Y1HRR5_KLENI</name>
<sequence length="223" mass="25659">MRFPSSLSLASFPPRNSDADGTDPPEDMRGPRHSNQSTRSGAPERAAKLAAEVVSEAETMTGCHLESFVPHEYTAQLDWHKGPRAALSRLFPRYGRYCGPNYSSGRDDGSKTWDQAPVDWLDNCCYRHDMAYDSHDQSVLLEADVQLLRCLRSRPRKADGKKVELVYPWGEAYEMACQQGLQHFLIPYRTVLIRLKERKQREEEKTRPAQHRRKDDRRPTLDL</sequence>
<keyword evidence="3" id="KW-1185">Reference proteome</keyword>
<dbReference type="Gene3D" id="1.20.90.10">
    <property type="entry name" value="Phospholipase A2 domain"/>
    <property type="match status" value="1"/>
</dbReference>
<dbReference type="InterPro" id="IPR036444">
    <property type="entry name" value="PLipase_A2_dom_sf"/>
</dbReference>
<dbReference type="GO" id="GO:0004623">
    <property type="term" value="F:phospholipase A2 activity"/>
    <property type="evidence" value="ECO:0007669"/>
    <property type="project" value="InterPro"/>
</dbReference>
<dbReference type="GO" id="GO:0006644">
    <property type="term" value="P:phospholipid metabolic process"/>
    <property type="evidence" value="ECO:0007669"/>
    <property type="project" value="InterPro"/>
</dbReference>
<evidence type="ECO:0000313" key="2">
    <source>
        <dbReference type="EMBL" id="GAQ78528.1"/>
    </source>
</evidence>
<dbReference type="PANTHER" id="PTHR37246">
    <property type="entry name" value="OS07G0658000 PROTEIN"/>
    <property type="match status" value="1"/>
</dbReference>
<feature type="compositionally biased region" description="Low complexity" evidence="1">
    <location>
        <begin position="1"/>
        <end position="14"/>
    </location>
</feature>
<feature type="region of interest" description="Disordered" evidence="1">
    <location>
        <begin position="1"/>
        <end position="49"/>
    </location>
</feature>
<dbReference type="Proteomes" id="UP000054558">
    <property type="component" value="Unassembled WGS sequence"/>
</dbReference>
<dbReference type="SUPFAM" id="SSF48619">
    <property type="entry name" value="Phospholipase A2, PLA2"/>
    <property type="match status" value="1"/>
</dbReference>
<proteinExistence type="predicted"/>
<gene>
    <name evidence="2" type="ORF">KFL_000140490</name>
</gene>
<reference evidence="2 3" key="1">
    <citation type="journal article" date="2014" name="Nat. Commun.">
        <title>Klebsormidium flaccidum genome reveals primary factors for plant terrestrial adaptation.</title>
        <authorList>
            <person name="Hori K."/>
            <person name="Maruyama F."/>
            <person name="Fujisawa T."/>
            <person name="Togashi T."/>
            <person name="Yamamoto N."/>
            <person name="Seo M."/>
            <person name="Sato S."/>
            <person name="Yamada T."/>
            <person name="Mori H."/>
            <person name="Tajima N."/>
            <person name="Moriyama T."/>
            <person name="Ikeuchi M."/>
            <person name="Watanabe M."/>
            <person name="Wada H."/>
            <person name="Kobayashi K."/>
            <person name="Saito M."/>
            <person name="Masuda T."/>
            <person name="Sasaki-Sekimoto Y."/>
            <person name="Mashiguchi K."/>
            <person name="Awai K."/>
            <person name="Shimojima M."/>
            <person name="Masuda S."/>
            <person name="Iwai M."/>
            <person name="Nobusawa T."/>
            <person name="Narise T."/>
            <person name="Kondo S."/>
            <person name="Saito H."/>
            <person name="Sato R."/>
            <person name="Murakawa M."/>
            <person name="Ihara Y."/>
            <person name="Oshima-Yamada Y."/>
            <person name="Ohtaka K."/>
            <person name="Satoh M."/>
            <person name="Sonobe K."/>
            <person name="Ishii M."/>
            <person name="Ohtani R."/>
            <person name="Kanamori-Sato M."/>
            <person name="Honoki R."/>
            <person name="Miyazaki D."/>
            <person name="Mochizuki H."/>
            <person name="Umetsu J."/>
            <person name="Higashi K."/>
            <person name="Shibata D."/>
            <person name="Kamiya Y."/>
            <person name="Sato N."/>
            <person name="Nakamura Y."/>
            <person name="Tabata S."/>
            <person name="Ida S."/>
            <person name="Kurokawa K."/>
            <person name="Ohta H."/>
        </authorList>
    </citation>
    <scope>NUCLEOTIDE SEQUENCE [LARGE SCALE GENOMIC DNA]</scope>
    <source>
        <strain evidence="2 3">NIES-2285</strain>
    </source>
</reference>
<evidence type="ECO:0000256" key="1">
    <source>
        <dbReference type="SAM" id="MobiDB-lite"/>
    </source>
</evidence>
<organism evidence="2 3">
    <name type="scientific">Klebsormidium nitens</name>
    <name type="common">Green alga</name>
    <name type="synonym">Ulothrix nitens</name>
    <dbReference type="NCBI Taxonomy" id="105231"/>
    <lineage>
        <taxon>Eukaryota</taxon>
        <taxon>Viridiplantae</taxon>
        <taxon>Streptophyta</taxon>
        <taxon>Klebsormidiophyceae</taxon>
        <taxon>Klebsormidiales</taxon>
        <taxon>Klebsormidiaceae</taxon>
        <taxon>Klebsormidium</taxon>
    </lineage>
</organism>